<dbReference type="InterPro" id="IPR029471">
    <property type="entry name" value="HNH_5"/>
</dbReference>
<dbReference type="PANTHER" id="PTHR33877">
    <property type="entry name" value="SLL1193 PROTEIN"/>
    <property type="match status" value="1"/>
</dbReference>
<gene>
    <name evidence="3" type="ORF">U9M48_011837</name>
</gene>
<sequence length="289" mass="32165">MAAKVAAPLAFRRDVRAPLGRPRAAGRRSGSGTGLPPGLLYWNGGAGGGSSRLTARARWKNRSGGGRGATKDGAEEDDEAEVVIVDAADEEEFAADELSGFRGLVLDLSYRPVNVVCWKRAICLEFIGKAHVLEYYDQTVSSPSGSFYIPAVLRVPQLLQVVKRRRVKQSLSRKNILFRDEFTCHQKFICCITCRYCSSGENLTIDHVIPISRGGKWEWENLVAACARCNSRKGQKTLEQANMKLRKIPRAPKEYDIMAVPLTKSAFRTLKRDHGLPEEWLQYLSRPSP</sequence>
<dbReference type="Pfam" id="PF14279">
    <property type="entry name" value="HNH_5"/>
    <property type="match status" value="1"/>
</dbReference>
<feature type="domain" description="HNH nuclease" evidence="2">
    <location>
        <begin position="171"/>
        <end position="231"/>
    </location>
</feature>
<organism evidence="3 4">
    <name type="scientific">Paspalum notatum var. saurae</name>
    <dbReference type="NCBI Taxonomy" id="547442"/>
    <lineage>
        <taxon>Eukaryota</taxon>
        <taxon>Viridiplantae</taxon>
        <taxon>Streptophyta</taxon>
        <taxon>Embryophyta</taxon>
        <taxon>Tracheophyta</taxon>
        <taxon>Spermatophyta</taxon>
        <taxon>Magnoliopsida</taxon>
        <taxon>Liliopsida</taxon>
        <taxon>Poales</taxon>
        <taxon>Poaceae</taxon>
        <taxon>PACMAD clade</taxon>
        <taxon>Panicoideae</taxon>
        <taxon>Andropogonodae</taxon>
        <taxon>Paspaleae</taxon>
        <taxon>Paspalinae</taxon>
        <taxon>Paspalum</taxon>
    </lineage>
</organism>
<proteinExistence type="predicted"/>
<name>A0AAQ3SWG2_PASNO</name>
<dbReference type="PANTHER" id="PTHR33877:SF2">
    <property type="entry name" value="OS07G0170200 PROTEIN"/>
    <property type="match status" value="1"/>
</dbReference>
<dbReference type="InterPro" id="IPR003615">
    <property type="entry name" value="HNH_nuc"/>
</dbReference>
<evidence type="ECO:0000313" key="3">
    <source>
        <dbReference type="EMBL" id="WVZ62048.1"/>
    </source>
</evidence>
<evidence type="ECO:0000259" key="2">
    <source>
        <dbReference type="SMART" id="SM00507"/>
    </source>
</evidence>
<evidence type="ECO:0000313" key="4">
    <source>
        <dbReference type="Proteomes" id="UP001341281"/>
    </source>
</evidence>
<reference evidence="3 4" key="1">
    <citation type="submission" date="2024-02" db="EMBL/GenBank/DDBJ databases">
        <title>High-quality chromosome-scale genome assembly of Pensacola bahiagrass (Paspalum notatum Flugge var. saurae).</title>
        <authorList>
            <person name="Vega J.M."/>
            <person name="Podio M."/>
            <person name="Orjuela J."/>
            <person name="Siena L.A."/>
            <person name="Pessino S.C."/>
            <person name="Combes M.C."/>
            <person name="Mariac C."/>
            <person name="Albertini E."/>
            <person name="Pupilli F."/>
            <person name="Ortiz J.P.A."/>
            <person name="Leblanc O."/>
        </authorList>
    </citation>
    <scope>NUCLEOTIDE SEQUENCE [LARGE SCALE GENOMIC DNA]</scope>
    <source>
        <strain evidence="3">R1</strain>
        <tissue evidence="3">Leaf</tissue>
    </source>
</reference>
<protein>
    <recommendedName>
        <fullName evidence="2">HNH nuclease domain-containing protein</fullName>
    </recommendedName>
</protein>
<dbReference type="CDD" id="cd00085">
    <property type="entry name" value="HNHc"/>
    <property type="match status" value="1"/>
</dbReference>
<evidence type="ECO:0000256" key="1">
    <source>
        <dbReference type="SAM" id="MobiDB-lite"/>
    </source>
</evidence>
<dbReference type="Gene3D" id="1.10.30.50">
    <property type="match status" value="1"/>
</dbReference>
<dbReference type="InterPro" id="IPR052892">
    <property type="entry name" value="NA-targeting_endonuclease"/>
</dbReference>
<dbReference type="AlphaFoldDB" id="A0AAQ3SWG2"/>
<dbReference type="Proteomes" id="UP001341281">
    <property type="component" value="Chromosome 03"/>
</dbReference>
<dbReference type="EMBL" id="CP144747">
    <property type="protein sequence ID" value="WVZ62048.1"/>
    <property type="molecule type" value="Genomic_DNA"/>
</dbReference>
<accession>A0AAQ3SWG2</accession>
<feature type="region of interest" description="Disordered" evidence="1">
    <location>
        <begin position="59"/>
        <end position="78"/>
    </location>
</feature>
<dbReference type="SMART" id="SM00507">
    <property type="entry name" value="HNHc"/>
    <property type="match status" value="1"/>
</dbReference>
<keyword evidence="4" id="KW-1185">Reference proteome</keyword>